<dbReference type="FunFam" id="3.40.50.410:FF:000004">
    <property type="entry name" value="collagen alpha-6(VI) chain"/>
    <property type="match status" value="1"/>
</dbReference>
<evidence type="ECO:0000313" key="10">
    <source>
        <dbReference type="Ensembl" id="ENSLOCP00000019236.1"/>
    </source>
</evidence>
<proteinExistence type="predicted"/>
<feature type="compositionally biased region" description="Basic and acidic residues" evidence="6">
    <location>
        <begin position="1316"/>
        <end position="1328"/>
    </location>
</feature>
<protein>
    <submittedName>
        <fullName evidence="10">Collagen type VII alpha 1-like</fullName>
    </submittedName>
</protein>
<feature type="compositionally biased region" description="Low complexity" evidence="6">
    <location>
        <begin position="1859"/>
        <end position="1877"/>
    </location>
</feature>
<feature type="domain" description="Fibronectin type-III" evidence="9">
    <location>
        <begin position="617"/>
        <end position="706"/>
    </location>
</feature>
<feature type="compositionally biased region" description="Pro residues" evidence="6">
    <location>
        <begin position="1536"/>
        <end position="1551"/>
    </location>
</feature>
<keyword evidence="4" id="KW-0677">Repeat</keyword>
<dbReference type="CDD" id="cd00063">
    <property type="entry name" value="FN3"/>
    <property type="match status" value="6"/>
</dbReference>
<keyword evidence="7" id="KW-1133">Transmembrane helix</keyword>
<reference evidence="10" key="3">
    <citation type="submission" date="2025-09" db="UniProtKB">
        <authorList>
            <consortium name="Ensembl"/>
        </authorList>
    </citation>
    <scope>IDENTIFICATION</scope>
</reference>
<keyword evidence="7" id="KW-0812">Transmembrane</keyword>
<keyword evidence="5" id="KW-0325">Glycoprotein</keyword>
<dbReference type="InterPro" id="IPR008160">
    <property type="entry name" value="Collagen"/>
</dbReference>
<feature type="transmembrane region" description="Helical" evidence="7">
    <location>
        <begin position="505"/>
        <end position="524"/>
    </location>
</feature>
<dbReference type="EMBL" id="AHAT01016140">
    <property type="status" value="NOT_ANNOTATED_CDS"/>
    <property type="molecule type" value="Genomic_DNA"/>
</dbReference>
<dbReference type="EMBL" id="AHAT01016142">
    <property type="status" value="NOT_ANNOTATED_CDS"/>
    <property type="molecule type" value="Genomic_DNA"/>
</dbReference>
<dbReference type="Bgee" id="ENSLOCG00000015617">
    <property type="expression patterns" value="Expressed in larva and 3 other cell types or tissues"/>
</dbReference>
<dbReference type="SUPFAM" id="SSF53300">
    <property type="entry name" value="vWA-like"/>
    <property type="match status" value="2"/>
</dbReference>
<evidence type="ECO:0000256" key="5">
    <source>
        <dbReference type="ARBA" id="ARBA00023180"/>
    </source>
</evidence>
<dbReference type="Pfam" id="PF00092">
    <property type="entry name" value="VWA"/>
    <property type="match status" value="2"/>
</dbReference>
<evidence type="ECO:0000256" key="3">
    <source>
        <dbReference type="ARBA" id="ARBA00022729"/>
    </source>
</evidence>
<feature type="region of interest" description="Disordered" evidence="6">
    <location>
        <begin position="1805"/>
        <end position="2040"/>
    </location>
</feature>
<evidence type="ECO:0000256" key="6">
    <source>
        <dbReference type="SAM" id="MobiDB-lite"/>
    </source>
</evidence>
<keyword evidence="3" id="KW-0732">Signal</keyword>
<dbReference type="SMART" id="SM00060">
    <property type="entry name" value="FN3"/>
    <property type="match status" value="6"/>
</dbReference>
<feature type="region of interest" description="Disordered" evidence="6">
    <location>
        <begin position="2052"/>
        <end position="2194"/>
    </location>
</feature>
<sequence length="2194" mass="227089">CRTAVTADIVFLVDESWGVGPDNFQLIKDFISGIVKSFTDNILGEEGIRFGVTVYSDIPRMRIALTDYSTVEEVLSAVRDLPYESGSPKTGAALEFLVDSVFSSAIIRDDAPKIVILIINDKSTDLIEEPAKALPDNGITVFAVGIKEADKKELKKIVSEPFEEHLLFVEDFNRLSSLLPKISRRVCFTASEPPRPIKQTKQVEDKVIGPKDLVVNELSYSSLRLTWTPATGDVTGYQLTISALSASGQPLSGQEEQIDLKGDVRTALVTDLKPTTEYLFTVHAVYAGGRGDSTIVRANTRKVKLVPVKSLTLQNATTDTIQARWSPVKGASGYRLTWSSSEGYIENVNLGETYTFYMIQGLQPGTEYTVTINPIFVDIEGPVTTAKAKTLESSAVQNVKASAVSTNSALISWNAVPGATGYRLAWGPTTEFLGKDRPRQLALNSSTTVYQLKNLVHDTEYVLSLYVLFGSIVGPGITATVRTCECNTVFRFNKTKCLELVTRKNIAVSFMMLYLIVAAPLGYVSNFKVISYTSTSITVEWSPIVGATEYKVTWTAGKGTDSSTTQSQYLERNVLHYRIDGLIPEAIYTISIHAVYGNTEGPEITLSQHTDSELIQSVKDVKVVDIGVKSFKLSWKRTPGVSGYKISWVPFNVGGPEKSKLVSMSATFFTIAGLQESSAYKIQVSPVVGQQEGSPVLLTARTLDLPKVKKFKALETTDNSTVLNWTSVAGVSGYIITWRPISDLKTTTEILGPVFTSFKITNLLYGRTYIFTIRPLYGEVEGPVTSINERILYKLSNVHISCHVMSKIVYQEKKQKTLEYTFFTCTVLYVINHNVWFLSLITVGKAKTSASAVTLSTTEATSTPALIPTPQQANTRAQAAGRNTRTPTVKTTKSTTTLTTSATPTTTTTMTTTAAPATIEPPATTTITTASTLRSGPICGKVKADIVFLIDESWSIGANNFVKLKDFLFRIATYFPIIGPKGTQASESLSANIMQLSLRCEVYTMMCHVITLYTEGGNVSSVTRLTQRTGYIFFAQTFDDFPSIEREFIENLCSEALLTSQQRESDPEHCPSQCMKGQKGEKGESNSHGGLRLPTGNGYDLFNLNTKGEKGERGLPGTDGVPGLPGRPGRTGPPGSAGLRGPPGVPGDSGPPGHPGLKGQRGERGEPGYVLGGVEVIPGRKGEPGSPGSQGDSGIPGVPGPPGLPGQPGPQGPPGTSVKDQQGQRGKQGSKGDIGDPGKNGEVGLPGPIGLDGVPGFPGQKGEKGNEGIGIPGVQGPKGEAGEKGNVGSPGPTGPKGEMGIQGIQGPMGPRGKKGLKGDRGDKGDRGEMGPMGPQGITGLPGPMGAKGNEGIRGLPGDPAKGIIGPSGKKGARGDIGPLGPPGPQGEKGNQGDNPGFGIPGQQGPKGENGERGNVGLSGKPGPKGQDGGKGDKGEPGQPGQAGLPGLRGKDGEPGPKADPGPRGDPGPAGEPGERGVRGPLGLLGRPGDPGEKGEPGIAGAPGVQGPKGEKGDTGKPGPPGPSSGDSGEPGLPGDPGLPGPRGPEGRPGPPDYMNQSFIDNIFIINILYNKLKTSEESQSYNNNIPGMSCGGPAVQGRDGVDGKDGEPGPPGPKGEPGRKGDPGSAKGEPGRMGITGMPGLPGTPGKPGVDGKRGATGKDGEPGLPGEKGGKGERGDPGSAGKDGAKGEPGAPGLPGPPVLLNIPTDLTPEEGASIENARQPLFPLPMGPPGVAGPPGMKGEKGDKGSKGDKGDPGPAGKLFEELEALFESYGIKISKLDQVVETLFEHLTKSFQVFPRVLSFTHGDPGENGIPGEKKGEPGESGQKGEPGIGYRGPVGQAGPPGQKLGEPGAPGPPGAQGIQGIRGNPGIPGTQGPRGPPGLPGPPGPEGDRGKRGKNGLSGSPGLHGPPGKQGDTVPGEPGERGVVGLPGRRGEKGIAGIRGPAGPLGDRGFPGYKGERGSPLTLMGPQGYKGNKGDPGERGPPGFDGDKGEKGEDGPSGEKKGLKGEPGTKGAMGPFGARGPAGQKYLKGEPGEAGINGEVTLTCTSFKGRNGEDGVDGAKGAKGDRGLQGQKVNEGDQGDPGLPGDTGEKGEKGFRGLPGRMGTTGTDGEKGDKGSPGIPGMPGSDGLPGLKGSNGDAGLDASPGLPGQKGEKGSTGFPGFPGFKGSACLPGKDGATGLSGPPGEKGEPG</sequence>
<feature type="compositionally biased region" description="Pro residues" evidence="6">
    <location>
        <begin position="1724"/>
        <end position="1734"/>
    </location>
</feature>
<comment type="subcellular location">
    <subcellularLocation>
        <location evidence="1">Secreted</location>
        <location evidence="1">Extracellular space</location>
    </subcellularLocation>
</comment>
<keyword evidence="7" id="KW-0472">Membrane</keyword>
<evidence type="ECO:0000256" key="7">
    <source>
        <dbReference type="SAM" id="Phobius"/>
    </source>
</evidence>
<feature type="compositionally biased region" description="Basic and acidic residues" evidence="6">
    <location>
        <begin position="1650"/>
        <end position="1662"/>
    </location>
</feature>
<dbReference type="EMBL" id="AHAT01016141">
    <property type="status" value="NOT_ANNOTATED_CDS"/>
    <property type="molecule type" value="Genomic_DNA"/>
</dbReference>
<feature type="compositionally biased region" description="Polar residues" evidence="6">
    <location>
        <begin position="865"/>
        <end position="883"/>
    </location>
</feature>
<dbReference type="GeneTree" id="ENSGT00940000162238"/>
<dbReference type="OMA" id="SFYMIQG"/>
<feature type="region of interest" description="Disordered" evidence="6">
    <location>
        <begin position="865"/>
        <end position="907"/>
    </location>
</feature>
<reference evidence="10" key="2">
    <citation type="submission" date="2025-08" db="UniProtKB">
        <authorList>
            <consortium name="Ensembl"/>
        </authorList>
    </citation>
    <scope>IDENTIFICATION</scope>
</reference>
<feature type="compositionally biased region" description="Low complexity" evidence="6">
    <location>
        <begin position="1918"/>
        <end position="1931"/>
    </location>
</feature>
<dbReference type="EMBL" id="AHAT01016139">
    <property type="status" value="NOT_ANNOTATED_CDS"/>
    <property type="molecule type" value="Genomic_DNA"/>
</dbReference>
<name>W5NF27_LEPOC</name>
<feature type="compositionally biased region" description="Pro residues" evidence="6">
    <location>
        <begin position="1878"/>
        <end position="1889"/>
    </location>
</feature>
<dbReference type="EMBL" id="AHAT01016138">
    <property type="status" value="NOT_ANNOTATED_CDS"/>
    <property type="molecule type" value="Genomic_DNA"/>
</dbReference>
<feature type="domain" description="Fibronectin type-III" evidence="9">
    <location>
        <begin position="707"/>
        <end position="795"/>
    </location>
</feature>
<dbReference type="PANTHER" id="PTHR24023">
    <property type="entry name" value="COLLAGEN ALPHA"/>
    <property type="match status" value="1"/>
</dbReference>
<feature type="compositionally biased region" description="Low complexity" evidence="6">
    <location>
        <begin position="884"/>
        <end position="907"/>
    </location>
</feature>
<feature type="compositionally biased region" description="Basic and acidic residues" evidence="6">
    <location>
        <begin position="1448"/>
        <end position="1462"/>
    </location>
</feature>
<dbReference type="InterPro" id="IPR013783">
    <property type="entry name" value="Ig-like_fold"/>
</dbReference>
<feature type="compositionally biased region" description="Low complexity" evidence="6">
    <location>
        <begin position="1121"/>
        <end position="1137"/>
    </location>
</feature>
<dbReference type="SUPFAM" id="SSF49265">
    <property type="entry name" value="Fibronectin type III"/>
    <property type="match status" value="4"/>
</dbReference>
<dbReference type="PANTHER" id="PTHR24023:SF1112">
    <property type="entry name" value="COL_CUTICLE_N DOMAIN-CONTAINING PROTEIN-RELATED"/>
    <property type="match status" value="1"/>
</dbReference>
<feature type="domain" description="Fibronectin type-III" evidence="9">
    <location>
        <begin position="307"/>
        <end position="394"/>
    </location>
</feature>
<dbReference type="Ensembl" id="ENSLOCT00000019268.1">
    <property type="protein sequence ID" value="ENSLOCP00000019236.1"/>
    <property type="gene ID" value="ENSLOCG00000015617.1"/>
</dbReference>
<reference evidence="11" key="1">
    <citation type="submission" date="2011-12" db="EMBL/GenBank/DDBJ databases">
        <title>The Draft Genome of Lepisosteus oculatus.</title>
        <authorList>
            <consortium name="The Broad Institute Genome Assembly &amp; Analysis Group"/>
            <consortium name="Computational R&amp;D Group"/>
            <consortium name="and Sequencing Platform"/>
            <person name="Di Palma F."/>
            <person name="Alfoldi J."/>
            <person name="Johnson J."/>
            <person name="Berlin A."/>
            <person name="Gnerre S."/>
            <person name="Jaffe D."/>
            <person name="MacCallum I."/>
            <person name="Young S."/>
            <person name="Walker B.J."/>
            <person name="Lander E.S."/>
            <person name="Lindblad-Toh K."/>
        </authorList>
    </citation>
    <scope>NUCLEOTIDE SEQUENCE [LARGE SCALE GENOMIC DNA]</scope>
</reference>
<feature type="compositionally biased region" description="Basic and acidic residues" evidence="6">
    <location>
        <begin position="1740"/>
        <end position="1754"/>
    </location>
</feature>
<feature type="compositionally biased region" description="Basic and acidic residues" evidence="6">
    <location>
        <begin position="1989"/>
        <end position="2008"/>
    </location>
</feature>
<feature type="region of interest" description="Disordered" evidence="6">
    <location>
        <begin position="1580"/>
        <end position="1707"/>
    </location>
</feature>
<dbReference type="Proteomes" id="UP000018468">
    <property type="component" value="Linkage group LG8"/>
</dbReference>
<dbReference type="Gene3D" id="3.40.50.410">
    <property type="entry name" value="von Willebrand factor, type A domain"/>
    <property type="match status" value="2"/>
</dbReference>
<evidence type="ECO:0000256" key="1">
    <source>
        <dbReference type="ARBA" id="ARBA00004239"/>
    </source>
</evidence>
<evidence type="ECO:0000256" key="4">
    <source>
        <dbReference type="ARBA" id="ARBA00022737"/>
    </source>
</evidence>
<feature type="compositionally biased region" description="Low complexity" evidence="6">
    <location>
        <begin position="1436"/>
        <end position="1447"/>
    </location>
</feature>
<feature type="transmembrane region" description="Helical" evidence="7">
    <location>
        <begin position="461"/>
        <end position="484"/>
    </location>
</feature>
<dbReference type="InterPro" id="IPR036465">
    <property type="entry name" value="vWFA_dom_sf"/>
</dbReference>
<accession>W5NF27</accession>
<feature type="compositionally biased region" description="Low complexity" evidence="6">
    <location>
        <begin position="1901"/>
        <end position="1911"/>
    </location>
</feature>
<dbReference type="PROSITE" id="PS50234">
    <property type="entry name" value="VWFA"/>
    <property type="match status" value="1"/>
</dbReference>
<evidence type="ECO:0000259" key="9">
    <source>
        <dbReference type="PROSITE" id="PS50853"/>
    </source>
</evidence>
<keyword evidence="11" id="KW-1185">Reference proteome</keyword>
<evidence type="ECO:0000259" key="8">
    <source>
        <dbReference type="PROSITE" id="PS50234"/>
    </source>
</evidence>
<dbReference type="PROSITE" id="PS50853">
    <property type="entry name" value="FN3"/>
    <property type="match status" value="6"/>
</dbReference>
<dbReference type="InterPro" id="IPR002035">
    <property type="entry name" value="VWF_A"/>
</dbReference>
<organism evidence="10 11">
    <name type="scientific">Lepisosteus oculatus</name>
    <name type="common">Spotted gar</name>
    <dbReference type="NCBI Taxonomy" id="7918"/>
    <lineage>
        <taxon>Eukaryota</taxon>
        <taxon>Metazoa</taxon>
        <taxon>Chordata</taxon>
        <taxon>Craniata</taxon>
        <taxon>Vertebrata</taxon>
        <taxon>Euteleostomi</taxon>
        <taxon>Actinopterygii</taxon>
        <taxon>Neopterygii</taxon>
        <taxon>Holostei</taxon>
        <taxon>Semionotiformes</taxon>
        <taxon>Lepisosteidae</taxon>
        <taxon>Lepisosteus</taxon>
    </lineage>
</organism>
<keyword evidence="2" id="KW-0964">Secreted</keyword>
<feature type="compositionally biased region" description="Low complexity" evidence="6">
    <location>
        <begin position="1478"/>
        <end position="1487"/>
    </location>
</feature>
<dbReference type="GO" id="GO:0005576">
    <property type="term" value="C:extracellular region"/>
    <property type="evidence" value="ECO:0007669"/>
    <property type="project" value="UniProtKB-SubCell"/>
</dbReference>
<feature type="compositionally biased region" description="Low complexity" evidence="6">
    <location>
        <begin position="1523"/>
        <end position="1532"/>
    </location>
</feature>
<dbReference type="Pfam" id="PF01391">
    <property type="entry name" value="Collagen"/>
    <property type="match status" value="9"/>
</dbReference>
<dbReference type="InterPro" id="IPR050149">
    <property type="entry name" value="Collagen_superfamily"/>
</dbReference>
<feature type="region of interest" description="Disordered" evidence="6">
    <location>
        <begin position="1720"/>
        <end position="1759"/>
    </location>
</feature>
<feature type="domain" description="Fibronectin type-III" evidence="9">
    <location>
        <begin position="395"/>
        <end position="486"/>
    </location>
</feature>
<dbReference type="SMART" id="SM00327">
    <property type="entry name" value="VWA"/>
    <property type="match status" value="1"/>
</dbReference>
<dbReference type="InterPro" id="IPR036116">
    <property type="entry name" value="FN3_sf"/>
</dbReference>
<dbReference type="Pfam" id="PF00041">
    <property type="entry name" value="fn3"/>
    <property type="match status" value="5"/>
</dbReference>
<feature type="domain" description="VWFA" evidence="8">
    <location>
        <begin position="8"/>
        <end position="182"/>
    </location>
</feature>
<evidence type="ECO:0000256" key="2">
    <source>
        <dbReference type="ARBA" id="ARBA00022525"/>
    </source>
</evidence>
<feature type="domain" description="Fibronectin type-III" evidence="9">
    <location>
        <begin position="523"/>
        <end position="614"/>
    </location>
</feature>
<feature type="compositionally biased region" description="Pro residues" evidence="6">
    <location>
        <begin position="1198"/>
        <end position="1213"/>
    </location>
</feature>
<feature type="domain" description="Fibronectin type-III" evidence="9">
    <location>
        <begin position="209"/>
        <end position="306"/>
    </location>
</feature>
<dbReference type="Gene3D" id="2.60.40.10">
    <property type="entry name" value="Immunoglobulins"/>
    <property type="match status" value="6"/>
</dbReference>
<dbReference type="InterPro" id="IPR003961">
    <property type="entry name" value="FN3_dom"/>
</dbReference>
<evidence type="ECO:0000313" key="11">
    <source>
        <dbReference type="Proteomes" id="UP000018468"/>
    </source>
</evidence>
<feature type="region of interest" description="Disordered" evidence="6">
    <location>
        <begin position="1060"/>
        <end position="1555"/>
    </location>
</feature>